<protein>
    <submittedName>
        <fullName evidence="4">Fmr1-b protein</fullName>
    </submittedName>
</protein>
<dbReference type="SUPFAM" id="SSF54791">
    <property type="entry name" value="Eukaryotic type KH-domain (KH-domain type I)"/>
    <property type="match status" value="1"/>
</dbReference>
<keyword evidence="1" id="KW-0694">RNA-binding</keyword>
<sequence>MTPGVVPRNLAFVEVRQRAGAATWYEAILRDLQLDKVWVAFDRGIWPSRELSCQHVRARVFPVDSPPQLIAGAEVEVRFPATEDGPAHWSAGSISHNACEQEGRIFVIVEGREVAVALDAVRAPSQQVPLNPLAFTRAAVPVGKELHGWLSLPDARGCLEQVRSTTGLHLATPGVEHPRGGNGVVVQELDAVILIGGEAAIARASMVLKIHLMHQAEVEAFHRRRAKKLAQLKELEAKGLGEDARLSFEVDADLIGRTCGKGGERVKKVEKEFNVEVRIQETPQDADPSEPRKILIYCDSDADAEGARRELELRKQLYPLPAERITWFQRSDNRLIQDVTRKAGLAAATWTESGLELCGQQSSLEDAVLLLDSHNEYFLVYREMDREQFMISQSFEELEQANRPSSFRPNPCTSKSRERAQDQTKAEAPRPRGRGGRGRGARVRPIGA</sequence>
<dbReference type="PANTHER" id="PTHR10603:SF7">
    <property type="entry name" value="FRAGILE X MESSENGER RIBONUCLEOPROTEIN 1 HOMOLOG"/>
    <property type="match status" value="1"/>
</dbReference>
<dbReference type="GO" id="GO:0051028">
    <property type="term" value="P:mRNA transport"/>
    <property type="evidence" value="ECO:0007669"/>
    <property type="project" value="TreeGrafter"/>
</dbReference>
<feature type="region of interest" description="Disordered" evidence="2">
    <location>
        <begin position="400"/>
        <end position="448"/>
    </location>
</feature>
<dbReference type="AlphaFoldDB" id="A0A812YWA2"/>
<dbReference type="InterPro" id="IPR040148">
    <property type="entry name" value="FMR1"/>
</dbReference>
<name>A0A812YWA2_9DINO</name>
<dbReference type="Gene3D" id="3.30.1370.10">
    <property type="entry name" value="K Homology domain, type 1"/>
    <property type="match status" value="1"/>
</dbReference>
<dbReference type="EMBL" id="CAJNJA010044164">
    <property type="protein sequence ID" value="CAE7799702.1"/>
    <property type="molecule type" value="Genomic_DNA"/>
</dbReference>
<dbReference type="InterPro" id="IPR004088">
    <property type="entry name" value="KH_dom_type_1"/>
</dbReference>
<proteinExistence type="predicted"/>
<dbReference type="GO" id="GO:0010494">
    <property type="term" value="C:cytoplasmic stress granule"/>
    <property type="evidence" value="ECO:0007669"/>
    <property type="project" value="TreeGrafter"/>
</dbReference>
<feature type="compositionally biased region" description="Polar residues" evidence="2">
    <location>
        <begin position="402"/>
        <end position="414"/>
    </location>
</feature>
<evidence type="ECO:0000259" key="3">
    <source>
        <dbReference type="SMART" id="SM00322"/>
    </source>
</evidence>
<dbReference type="PANTHER" id="PTHR10603">
    <property type="entry name" value="FRAGILE X MENTAL RETARDATION SYNDROME-RELATED PROTEIN"/>
    <property type="match status" value="1"/>
</dbReference>
<dbReference type="InterPro" id="IPR004087">
    <property type="entry name" value="KH_dom"/>
</dbReference>
<dbReference type="Pfam" id="PF00013">
    <property type="entry name" value="KH_1"/>
    <property type="match status" value="1"/>
</dbReference>
<dbReference type="PROSITE" id="PS50084">
    <property type="entry name" value="KH_TYPE_1"/>
    <property type="match status" value="1"/>
</dbReference>
<dbReference type="GO" id="GO:0048513">
    <property type="term" value="P:animal organ development"/>
    <property type="evidence" value="ECO:0007669"/>
    <property type="project" value="TreeGrafter"/>
</dbReference>
<feature type="compositionally biased region" description="Basic residues" evidence="2">
    <location>
        <begin position="431"/>
        <end position="442"/>
    </location>
</feature>
<comment type="caution">
    <text evidence="4">The sequence shown here is derived from an EMBL/GenBank/DDBJ whole genome shotgun (WGS) entry which is preliminary data.</text>
</comment>
<dbReference type="SMART" id="SM00322">
    <property type="entry name" value="KH"/>
    <property type="match status" value="1"/>
</dbReference>
<dbReference type="Proteomes" id="UP000601435">
    <property type="component" value="Unassembled WGS sequence"/>
</dbReference>
<dbReference type="GO" id="GO:0045182">
    <property type="term" value="F:translation regulator activity"/>
    <property type="evidence" value="ECO:0007669"/>
    <property type="project" value="TreeGrafter"/>
</dbReference>
<organism evidence="4 5">
    <name type="scientific">Symbiodinium necroappetens</name>
    <dbReference type="NCBI Taxonomy" id="1628268"/>
    <lineage>
        <taxon>Eukaryota</taxon>
        <taxon>Sar</taxon>
        <taxon>Alveolata</taxon>
        <taxon>Dinophyceae</taxon>
        <taxon>Suessiales</taxon>
        <taxon>Symbiodiniaceae</taxon>
        <taxon>Symbiodinium</taxon>
    </lineage>
</organism>
<dbReference type="GO" id="GO:0043488">
    <property type="term" value="P:regulation of mRNA stability"/>
    <property type="evidence" value="ECO:0007669"/>
    <property type="project" value="TreeGrafter"/>
</dbReference>
<gene>
    <name evidence="4" type="primary">fmr1-b</name>
    <name evidence="4" type="ORF">SNEC2469_LOCUS23580</name>
</gene>
<feature type="domain" description="K Homology" evidence="3">
    <location>
        <begin position="242"/>
        <end position="316"/>
    </location>
</feature>
<dbReference type="GO" id="GO:0045727">
    <property type="term" value="P:positive regulation of translation"/>
    <property type="evidence" value="ECO:0007669"/>
    <property type="project" value="TreeGrafter"/>
</dbReference>
<dbReference type="InterPro" id="IPR036612">
    <property type="entry name" value="KH_dom_type_1_sf"/>
</dbReference>
<evidence type="ECO:0000256" key="1">
    <source>
        <dbReference type="PROSITE-ProRule" id="PRU00117"/>
    </source>
</evidence>
<keyword evidence="5" id="KW-1185">Reference proteome</keyword>
<evidence type="ECO:0000313" key="5">
    <source>
        <dbReference type="Proteomes" id="UP000601435"/>
    </source>
</evidence>
<dbReference type="GO" id="GO:0005634">
    <property type="term" value="C:nucleus"/>
    <property type="evidence" value="ECO:0007669"/>
    <property type="project" value="TreeGrafter"/>
</dbReference>
<dbReference type="Gene3D" id="2.30.30.140">
    <property type="match status" value="1"/>
</dbReference>
<dbReference type="GO" id="GO:0003730">
    <property type="term" value="F:mRNA 3'-UTR binding"/>
    <property type="evidence" value="ECO:0007669"/>
    <property type="project" value="TreeGrafter"/>
</dbReference>
<dbReference type="OrthoDB" id="406884at2759"/>
<feature type="compositionally biased region" description="Basic and acidic residues" evidence="2">
    <location>
        <begin position="415"/>
        <end position="430"/>
    </location>
</feature>
<accession>A0A812YWA2</accession>
<reference evidence="4" key="1">
    <citation type="submission" date="2021-02" db="EMBL/GenBank/DDBJ databases">
        <authorList>
            <person name="Dougan E. K."/>
            <person name="Rhodes N."/>
            <person name="Thang M."/>
            <person name="Chan C."/>
        </authorList>
    </citation>
    <scope>NUCLEOTIDE SEQUENCE</scope>
</reference>
<evidence type="ECO:0000256" key="2">
    <source>
        <dbReference type="SAM" id="MobiDB-lite"/>
    </source>
</evidence>
<evidence type="ECO:0000313" key="4">
    <source>
        <dbReference type="EMBL" id="CAE7799702.1"/>
    </source>
</evidence>